<keyword evidence="2" id="KW-0238">DNA-binding</keyword>
<evidence type="ECO:0000256" key="2">
    <source>
        <dbReference type="ARBA" id="ARBA00023125"/>
    </source>
</evidence>
<sequence length="223" mass="25892">MNYSLVKDLLSLVEDFESENSVNIQELNVENFLEWSWEKKAQKKINYEKETLWEGKESGRSPESVISTLFVRLNRYAKKYSKAAISHSDFSTQDDFIYLISLRTSGPMTKTQLIKKNIHDKSAGNLIITRLLQRGWVQQENSSFDNRAKVLCITETGIDVLEGQMRNIRLATQIVSGNLNESEKIELIRLLNKLTKFHEQIWDQNPPSENLLDFVDKQYMIAN</sequence>
<dbReference type="Gene3D" id="1.10.10.10">
    <property type="entry name" value="Winged helix-like DNA-binding domain superfamily/Winged helix DNA-binding domain"/>
    <property type="match status" value="1"/>
</dbReference>
<proteinExistence type="predicted"/>
<organism evidence="5 6">
    <name type="scientific">Epilithonimonas hispanica</name>
    <dbReference type="NCBI Taxonomy" id="358687"/>
    <lineage>
        <taxon>Bacteria</taxon>
        <taxon>Pseudomonadati</taxon>
        <taxon>Bacteroidota</taxon>
        <taxon>Flavobacteriia</taxon>
        <taxon>Flavobacteriales</taxon>
        <taxon>Weeksellaceae</taxon>
        <taxon>Chryseobacterium group</taxon>
        <taxon>Epilithonimonas</taxon>
    </lineage>
</organism>
<evidence type="ECO:0000313" key="5">
    <source>
        <dbReference type="EMBL" id="REC71669.1"/>
    </source>
</evidence>
<evidence type="ECO:0000256" key="1">
    <source>
        <dbReference type="ARBA" id="ARBA00023015"/>
    </source>
</evidence>
<dbReference type="InterPro" id="IPR036388">
    <property type="entry name" value="WH-like_DNA-bd_sf"/>
</dbReference>
<dbReference type="PANTHER" id="PTHR42756:SF1">
    <property type="entry name" value="TRANSCRIPTIONAL REPRESSOR OF EMRAB OPERON"/>
    <property type="match status" value="1"/>
</dbReference>
<dbReference type="SUPFAM" id="SSF46785">
    <property type="entry name" value="Winged helix' DNA-binding domain"/>
    <property type="match status" value="1"/>
</dbReference>
<protein>
    <submittedName>
        <fullName evidence="5">MarR family transcriptional regulator</fullName>
    </submittedName>
</protein>
<feature type="domain" description="HTH marR-type" evidence="4">
    <location>
        <begin position="66"/>
        <end position="196"/>
    </location>
</feature>
<dbReference type="Proteomes" id="UP000256326">
    <property type="component" value="Unassembled WGS sequence"/>
</dbReference>
<dbReference type="OrthoDB" id="961069at2"/>
<dbReference type="RefSeq" id="WP_116033462.1">
    <property type="nucleotide sequence ID" value="NZ_JBHLVV010000094.1"/>
</dbReference>
<keyword evidence="1" id="KW-0805">Transcription regulation</keyword>
<dbReference type="PROSITE" id="PS50995">
    <property type="entry name" value="HTH_MARR_2"/>
    <property type="match status" value="1"/>
</dbReference>
<evidence type="ECO:0000313" key="6">
    <source>
        <dbReference type="Proteomes" id="UP000256326"/>
    </source>
</evidence>
<dbReference type="InterPro" id="IPR000835">
    <property type="entry name" value="HTH_MarR-typ"/>
</dbReference>
<reference evidence="5 6" key="1">
    <citation type="journal article" date="2006" name="Int. J. Syst. Evol. Microbiol.">
        <title>Chryseobacterium hispanicum sp. nov., isolated from the drinking water distribution system of Sevilla, Spain.</title>
        <authorList>
            <person name="Gallego V."/>
            <person name="Garcia M.T."/>
            <person name="Ventosa A."/>
        </authorList>
    </citation>
    <scope>NUCLEOTIDE SEQUENCE [LARGE SCALE GENOMIC DNA]</scope>
    <source>
        <strain evidence="5 6">KCTC 22104</strain>
    </source>
</reference>
<accession>A0A3D9D0X8</accession>
<comment type="caution">
    <text evidence="5">The sequence shown here is derived from an EMBL/GenBank/DDBJ whole genome shotgun (WGS) entry which is preliminary data.</text>
</comment>
<evidence type="ECO:0000259" key="4">
    <source>
        <dbReference type="PROSITE" id="PS50995"/>
    </source>
</evidence>
<dbReference type="PANTHER" id="PTHR42756">
    <property type="entry name" value="TRANSCRIPTIONAL REGULATOR, MARR"/>
    <property type="match status" value="1"/>
</dbReference>
<name>A0A3D9D0X8_9FLAO</name>
<dbReference type="EMBL" id="QNUG01000008">
    <property type="protein sequence ID" value="REC71669.1"/>
    <property type="molecule type" value="Genomic_DNA"/>
</dbReference>
<keyword evidence="3" id="KW-0804">Transcription</keyword>
<dbReference type="GO" id="GO:0003677">
    <property type="term" value="F:DNA binding"/>
    <property type="evidence" value="ECO:0007669"/>
    <property type="project" value="UniProtKB-KW"/>
</dbReference>
<keyword evidence="6" id="KW-1185">Reference proteome</keyword>
<evidence type="ECO:0000256" key="3">
    <source>
        <dbReference type="ARBA" id="ARBA00023163"/>
    </source>
</evidence>
<dbReference type="GO" id="GO:0003700">
    <property type="term" value="F:DNA-binding transcription factor activity"/>
    <property type="evidence" value="ECO:0007669"/>
    <property type="project" value="InterPro"/>
</dbReference>
<gene>
    <name evidence="5" type="ORF">DRF58_04770</name>
</gene>
<dbReference type="InterPro" id="IPR036390">
    <property type="entry name" value="WH_DNA-bd_sf"/>
</dbReference>
<dbReference type="AlphaFoldDB" id="A0A3D9D0X8"/>